<dbReference type="InterPro" id="IPR044612">
    <property type="entry name" value="ARL2/3"/>
</dbReference>
<feature type="binding site" evidence="12">
    <location>
        <position position="30"/>
    </location>
    <ligand>
        <name>Mg(2+)</name>
        <dbReference type="ChEBI" id="CHEBI:18420"/>
    </ligand>
</feature>
<feature type="binding site" evidence="11">
    <location>
        <begin position="23"/>
        <end position="30"/>
    </location>
    <ligand>
        <name>GTP</name>
        <dbReference type="ChEBI" id="CHEBI:37565"/>
    </ligand>
</feature>
<dbReference type="GO" id="GO:0015031">
    <property type="term" value="P:protein transport"/>
    <property type="evidence" value="ECO:0007669"/>
    <property type="project" value="UniProtKB-KW"/>
</dbReference>
<keyword evidence="12" id="KW-0460">Magnesium</keyword>
<evidence type="ECO:0000256" key="8">
    <source>
        <dbReference type="ARBA" id="ARBA00023134"/>
    </source>
</evidence>
<dbReference type="GO" id="GO:0005794">
    <property type="term" value="C:Golgi apparatus"/>
    <property type="evidence" value="ECO:0007669"/>
    <property type="project" value="UniProtKB-SubCell"/>
</dbReference>
<name>A0A7S1MHH6_NEODS</name>
<dbReference type="AlphaFoldDB" id="A0A7S1MHH6"/>
<evidence type="ECO:0000256" key="3">
    <source>
        <dbReference type="ARBA" id="ARBA00022448"/>
    </source>
</evidence>
<dbReference type="GO" id="GO:0046872">
    <property type="term" value="F:metal ion binding"/>
    <property type="evidence" value="ECO:0007669"/>
    <property type="project" value="UniProtKB-KW"/>
</dbReference>
<dbReference type="PRINTS" id="PR00328">
    <property type="entry name" value="SAR1GTPBP"/>
</dbReference>
<comment type="subcellular location">
    <subcellularLocation>
        <location evidence="1">Golgi apparatus</location>
    </subcellularLocation>
</comment>
<keyword evidence="4" id="KW-0519">Myristate</keyword>
<protein>
    <recommendedName>
        <fullName evidence="10">ADP-ribosylation factor-like protein 3</fullName>
    </recommendedName>
</protein>
<evidence type="ECO:0000256" key="4">
    <source>
        <dbReference type="ARBA" id="ARBA00022707"/>
    </source>
</evidence>
<dbReference type="PANTHER" id="PTHR45697">
    <property type="entry name" value="ADP-RIBOSYLATION FACTOR-LIKE PROTEIN 2-RELATED"/>
    <property type="match status" value="1"/>
</dbReference>
<dbReference type="NCBIfam" id="TIGR00231">
    <property type="entry name" value="small_GTP"/>
    <property type="match status" value="1"/>
</dbReference>
<dbReference type="SMART" id="SM00177">
    <property type="entry name" value="ARF"/>
    <property type="match status" value="1"/>
</dbReference>
<feature type="binding site" evidence="12">
    <location>
        <position position="47"/>
    </location>
    <ligand>
        <name>Mg(2+)</name>
        <dbReference type="ChEBI" id="CHEBI:18420"/>
    </ligand>
</feature>
<dbReference type="GO" id="GO:0003924">
    <property type="term" value="F:GTPase activity"/>
    <property type="evidence" value="ECO:0007669"/>
    <property type="project" value="InterPro"/>
</dbReference>
<dbReference type="Pfam" id="PF00025">
    <property type="entry name" value="Arf"/>
    <property type="match status" value="1"/>
</dbReference>
<proteinExistence type="inferred from homology"/>
<keyword evidence="7" id="KW-0333">Golgi apparatus</keyword>
<keyword evidence="8 11" id="KW-0342">GTP-binding</keyword>
<evidence type="ECO:0000256" key="13">
    <source>
        <dbReference type="RuleBase" id="RU003925"/>
    </source>
</evidence>
<keyword evidence="3" id="KW-0813">Transport</keyword>
<keyword evidence="12" id="KW-0479">Metal-binding</keyword>
<dbReference type="FunFam" id="3.40.50.300:FF:000281">
    <property type="entry name" value="ADP-ribosylation factor-like protein 3"/>
    <property type="match status" value="1"/>
</dbReference>
<evidence type="ECO:0000256" key="11">
    <source>
        <dbReference type="PIRSR" id="PIRSR606689-1"/>
    </source>
</evidence>
<reference evidence="14" key="1">
    <citation type="submission" date="2021-01" db="EMBL/GenBank/DDBJ databases">
        <authorList>
            <person name="Corre E."/>
            <person name="Pelletier E."/>
            <person name="Niang G."/>
            <person name="Scheremetjew M."/>
            <person name="Finn R."/>
            <person name="Kale V."/>
            <person name="Holt S."/>
            <person name="Cochrane G."/>
            <person name="Meng A."/>
            <person name="Brown T."/>
            <person name="Cohen L."/>
        </authorList>
    </citation>
    <scope>NUCLEOTIDE SEQUENCE</scope>
    <source>
        <strain evidence="14">CCAP 1951/1</strain>
    </source>
</reference>
<evidence type="ECO:0000256" key="1">
    <source>
        <dbReference type="ARBA" id="ARBA00004555"/>
    </source>
</evidence>
<organism evidence="14">
    <name type="scientific">Neobodo designis</name>
    <name type="common">Flagellated protozoan</name>
    <name type="synonym">Bodo designis</name>
    <dbReference type="NCBI Taxonomy" id="312471"/>
    <lineage>
        <taxon>Eukaryota</taxon>
        <taxon>Discoba</taxon>
        <taxon>Euglenozoa</taxon>
        <taxon>Kinetoplastea</taxon>
        <taxon>Metakinetoplastina</taxon>
        <taxon>Neobodonida</taxon>
        <taxon>Neobodo</taxon>
    </lineage>
</organism>
<evidence type="ECO:0000256" key="12">
    <source>
        <dbReference type="PIRSR" id="PIRSR606689-2"/>
    </source>
</evidence>
<dbReference type="GO" id="GO:0005525">
    <property type="term" value="F:GTP binding"/>
    <property type="evidence" value="ECO:0007669"/>
    <property type="project" value="UniProtKB-KW"/>
</dbReference>
<accession>A0A7S1MHH6</accession>
<dbReference type="PROSITE" id="PS51417">
    <property type="entry name" value="ARF"/>
    <property type="match status" value="1"/>
</dbReference>
<keyword evidence="5 11" id="KW-0547">Nucleotide-binding</keyword>
<dbReference type="Gene3D" id="3.40.50.300">
    <property type="entry name" value="P-loop containing nucleotide triphosphate hydrolases"/>
    <property type="match status" value="1"/>
</dbReference>
<dbReference type="InterPro" id="IPR005225">
    <property type="entry name" value="Small_GTP-bd"/>
</dbReference>
<sequence length="178" mass="20024">MGILDFFRSAKPAPKEARILILGLDNAGKTSILKKLSEEEISHVMPTQGFNIKSLQQQGFKLNVWDIGGQRAIRPYWRHYFDNADVLIFVVDTADKRRLEEAGGELDQLLEEEKLAGVPLLVFANKQDLVGAATAQEIAEMMRLHGLRDRVWQIQACSAKTGAGLQDGMDWLMRTIMK</sequence>
<dbReference type="SMART" id="SM00175">
    <property type="entry name" value="RAB"/>
    <property type="match status" value="1"/>
</dbReference>
<evidence type="ECO:0000256" key="10">
    <source>
        <dbReference type="ARBA" id="ARBA00040616"/>
    </source>
</evidence>
<gene>
    <name evidence="14" type="ORF">NDES1114_LOCUS22911</name>
</gene>
<dbReference type="InterPro" id="IPR027417">
    <property type="entry name" value="P-loop_NTPase"/>
</dbReference>
<keyword evidence="9" id="KW-0449">Lipoprotein</keyword>
<feature type="binding site" evidence="11">
    <location>
        <begin position="125"/>
        <end position="128"/>
    </location>
    <ligand>
        <name>GTP</name>
        <dbReference type="ChEBI" id="CHEBI:37565"/>
    </ligand>
</feature>
<dbReference type="SUPFAM" id="SSF52540">
    <property type="entry name" value="P-loop containing nucleoside triphosphate hydrolases"/>
    <property type="match status" value="1"/>
</dbReference>
<evidence type="ECO:0000256" key="2">
    <source>
        <dbReference type="ARBA" id="ARBA00010290"/>
    </source>
</evidence>
<keyword evidence="6" id="KW-0653">Protein transport</keyword>
<dbReference type="SMART" id="SM00178">
    <property type="entry name" value="SAR"/>
    <property type="match status" value="1"/>
</dbReference>
<evidence type="ECO:0000313" key="14">
    <source>
        <dbReference type="EMBL" id="CAD9131812.1"/>
    </source>
</evidence>
<dbReference type="CDD" id="cd04155">
    <property type="entry name" value="Arl3"/>
    <property type="match status" value="1"/>
</dbReference>
<evidence type="ECO:0000256" key="6">
    <source>
        <dbReference type="ARBA" id="ARBA00022927"/>
    </source>
</evidence>
<evidence type="ECO:0000256" key="9">
    <source>
        <dbReference type="ARBA" id="ARBA00023288"/>
    </source>
</evidence>
<evidence type="ECO:0000256" key="7">
    <source>
        <dbReference type="ARBA" id="ARBA00023034"/>
    </source>
</evidence>
<feature type="binding site" evidence="11">
    <location>
        <position position="69"/>
    </location>
    <ligand>
        <name>GTP</name>
        <dbReference type="ChEBI" id="CHEBI:37565"/>
    </ligand>
</feature>
<comment type="similarity">
    <text evidence="2 13">Belongs to the small GTPase superfamily. Arf family.</text>
</comment>
<evidence type="ECO:0000256" key="5">
    <source>
        <dbReference type="ARBA" id="ARBA00022741"/>
    </source>
</evidence>
<dbReference type="EMBL" id="HBGF01034203">
    <property type="protein sequence ID" value="CAD9131812.1"/>
    <property type="molecule type" value="Transcribed_RNA"/>
</dbReference>
<dbReference type="InterPro" id="IPR006689">
    <property type="entry name" value="Small_GTPase_ARF/SAR"/>
</dbReference>